<dbReference type="PANTHER" id="PTHR34129">
    <property type="entry name" value="BLR1139 PROTEIN"/>
    <property type="match status" value="1"/>
</dbReference>
<dbReference type="Pfam" id="PF06108">
    <property type="entry name" value="DUF952"/>
    <property type="match status" value="1"/>
</dbReference>
<sequence length="110" mass="11834">MILHIRPAADWPAAEVRPDGPGFVHCADPGTVHMPANRLFAGRTDLLLLEIDTARLGVPVRWEPGDPPIPDGPWFPHVYGPIPAAAVVAVHAFPPRADGTFTLPDSVAHR</sequence>
<evidence type="ECO:0000313" key="2">
    <source>
        <dbReference type="Proteomes" id="UP000239203"/>
    </source>
</evidence>
<proteinExistence type="predicted"/>
<protein>
    <submittedName>
        <fullName evidence="1">Uncharacterized protein (DUF952 family)</fullName>
    </submittedName>
</protein>
<reference evidence="1 2" key="1">
    <citation type="submission" date="2018-02" db="EMBL/GenBank/DDBJ databases">
        <title>Genomic Encyclopedia of Archaeal and Bacterial Type Strains, Phase II (KMG-II): from individual species to whole genera.</title>
        <authorList>
            <person name="Goeker M."/>
        </authorList>
    </citation>
    <scope>NUCLEOTIDE SEQUENCE [LARGE SCALE GENOMIC DNA]</scope>
    <source>
        <strain evidence="1 2">YU 961-1</strain>
    </source>
</reference>
<dbReference type="OrthoDB" id="5638018at2"/>
<dbReference type="InterPro" id="IPR009297">
    <property type="entry name" value="DUF952"/>
</dbReference>
<evidence type="ECO:0000313" key="1">
    <source>
        <dbReference type="EMBL" id="PPK61749.1"/>
    </source>
</evidence>
<dbReference type="SUPFAM" id="SSF56399">
    <property type="entry name" value="ADP-ribosylation"/>
    <property type="match status" value="1"/>
</dbReference>
<gene>
    <name evidence="1" type="ORF">CLV40_13946</name>
</gene>
<organism evidence="1 2">
    <name type="scientific">Actinokineospora auranticolor</name>
    <dbReference type="NCBI Taxonomy" id="155976"/>
    <lineage>
        <taxon>Bacteria</taxon>
        <taxon>Bacillati</taxon>
        <taxon>Actinomycetota</taxon>
        <taxon>Actinomycetes</taxon>
        <taxon>Pseudonocardiales</taxon>
        <taxon>Pseudonocardiaceae</taxon>
        <taxon>Actinokineospora</taxon>
    </lineage>
</organism>
<dbReference type="PANTHER" id="PTHR34129:SF1">
    <property type="entry name" value="DUF952 DOMAIN-CONTAINING PROTEIN"/>
    <property type="match status" value="1"/>
</dbReference>
<dbReference type="RefSeq" id="WP_104483412.1">
    <property type="nucleotide sequence ID" value="NZ_CP154825.1"/>
</dbReference>
<comment type="caution">
    <text evidence="1">The sequence shown here is derived from an EMBL/GenBank/DDBJ whole genome shotgun (WGS) entry which is preliminary data.</text>
</comment>
<dbReference type="Gene3D" id="3.20.170.20">
    <property type="entry name" value="Protein of unknown function DUF952"/>
    <property type="match status" value="1"/>
</dbReference>
<dbReference type="EMBL" id="PTIX01000039">
    <property type="protein sequence ID" value="PPK61749.1"/>
    <property type="molecule type" value="Genomic_DNA"/>
</dbReference>
<dbReference type="Proteomes" id="UP000239203">
    <property type="component" value="Unassembled WGS sequence"/>
</dbReference>
<keyword evidence="2" id="KW-1185">Reference proteome</keyword>
<accession>A0A2S6GBU7</accession>
<dbReference type="AlphaFoldDB" id="A0A2S6GBU7"/>
<name>A0A2S6GBU7_9PSEU</name>